<accession>T1KV64</accession>
<dbReference type="AlphaFoldDB" id="T1KV64"/>
<feature type="transmembrane region" description="Helical" evidence="1">
    <location>
        <begin position="327"/>
        <end position="346"/>
    </location>
</feature>
<evidence type="ECO:0000313" key="3">
    <source>
        <dbReference type="Proteomes" id="UP000015104"/>
    </source>
</evidence>
<feature type="transmembrane region" description="Helical" evidence="1">
    <location>
        <begin position="74"/>
        <end position="92"/>
    </location>
</feature>
<organism evidence="2 3">
    <name type="scientific">Tetranychus urticae</name>
    <name type="common">Two-spotted spider mite</name>
    <dbReference type="NCBI Taxonomy" id="32264"/>
    <lineage>
        <taxon>Eukaryota</taxon>
        <taxon>Metazoa</taxon>
        <taxon>Ecdysozoa</taxon>
        <taxon>Arthropoda</taxon>
        <taxon>Chelicerata</taxon>
        <taxon>Arachnida</taxon>
        <taxon>Acari</taxon>
        <taxon>Acariformes</taxon>
        <taxon>Trombidiformes</taxon>
        <taxon>Prostigmata</taxon>
        <taxon>Eleutherengona</taxon>
        <taxon>Raphignathae</taxon>
        <taxon>Tetranychoidea</taxon>
        <taxon>Tetranychidae</taxon>
        <taxon>Tetranychus</taxon>
    </lineage>
</organism>
<dbReference type="EMBL" id="CAEY01000589">
    <property type="status" value="NOT_ANNOTATED_CDS"/>
    <property type="molecule type" value="Genomic_DNA"/>
</dbReference>
<dbReference type="Proteomes" id="UP000015104">
    <property type="component" value="Unassembled WGS sequence"/>
</dbReference>
<feature type="transmembrane region" description="Helical" evidence="1">
    <location>
        <begin position="174"/>
        <end position="192"/>
    </location>
</feature>
<proteinExistence type="predicted"/>
<dbReference type="HOGENOM" id="CLU_604591_0_0_1"/>
<reference evidence="3" key="1">
    <citation type="submission" date="2011-08" db="EMBL/GenBank/DDBJ databases">
        <authorList>
            <person name="Rombauts S."/>
        </authorList>
    </citation>
    <scope>NUCLEOTIDE SEQUENCE</scope>
    <source>
        <strain evidence="3">London</strain>
    </source>
</reference>
<reference evidence="2" key="2">
    <citation type="submission" date="2015-06" db="UniProtKB">
        <authorList>
            <consortium name="EnsemblMetazoa"/>
        </authorList>
    </citation>
    <scope>IDENTIFICATION</scope>
</reference>
<feature type="transmembrane region" description="Helical" evidence="1">
    <location>
        <begin position="406"/>
        <end position="424"/>
    </location>
</feature>
<name>T1KV64_TETUR</name>
<protein>
    <recommendedName>
        <fullName evidence="4">Gustatory receptor</fullName>
    </recommendedName>
</protein>
<keyword evidence="1" id="KW-1133">Transmembrane helix</keyword>
<feature type="transmembrane region" description="Helical" evidence="1">
    <location>
        <begin position="299"/>
        <end position="321"/>
    </location>
</feature>
<feature type="transmembrane region" description="Helical" evidence="1">
    <location>
        <begin position="112"/>
        <end position="132"/>
    </location>
</feature>
<feature type="transmembrane region" description="Helical" evidence="1">
    <location>
        <begin position="212"/>
        <end position="237"/>
    </location>
</feature>
<sequence>MQQFEGRRSLGDKDDLQDQPCGKVPYELWLKLFGLIDNSLIDKVRDAANKGVSLETLTNPSAPSNKPSSEKTSLKRLTILTILTLVLVKRAFTMVNPNLMINTYLGDVTGYWLNTTVYFQFPLFVYILTALFTMRRFVSHEKDLKCFIPFAPIPEIPIPCQCYKKIRYKTRIRFMTLAVVVIVLTLSLYPAYPTIKTIYFDPNPFIEYRILILVWVIIDCFANLLALGIISFSLLYFDCVCLVIGNKFRSVEDIIDETALRCLKKRKEPQIFSSLTELFNTYLDVNDICTDSDSFWGKVAFYIIFCNTALFLFVTYSFIYGENNSNLKIYYIMVWSNSLFVLYKICQSCYDVSYASAKRGYDNLSKINEFEASKIVMMKILAFRRYMDSESIGYSGIYTKITYETLFSWMFLIASLFLIIMDFANGTLPTGLSMKYL</sequence>
<evidence type="ECO:0008006" key="4">
    <source>
        <dbReference type="Google" id="ProtNLM"/>
    </source>
</evidence>
<keyword evidence="1" id="KW-0472">Membrane</keyword>
<keyword evidence="3" id="KW-1185">Reference proteome</keyword>
<evidence type="ECO:0000256" key="1">
    <source>
        <dbReference type="SAM" id="Phobius"/>
    </source>
</evidence>
<dbReference type="EnsemblMetazoa" id="tetur22g02600.1">
    <property type="protein sequence ID" value="tetur22g02600.1"/>
    <property type="gene ID" value="tetur22g02600"/>
</dbReference>
<evidence type="ECO:0000313" key="2">
    <source>
        <dbReference type="EnsemblMetazoa" id="tetur22g02600.1"/>
    </source>
</evidence>
<keyword evidence="1" id="KW-0812">Transmembrane</keyword>